<protein>
    <recommendedName>
        <fullName evidence="2">FHA domain-containing protein</fullName>
    </recommendedName>
</protein>
<feature type="compositionally biased region" description="Basic residues" evidence="1">
    <location>
        <begin position="1764"/>
        <end position="1773"/>
    </location>
</feature>
<feature type="compositionally biased region" description="Pro residues" evidence="1">
    <location>
        <begin position="468"/>
        <end position="479"/>
    </location>
</feature>
<dbReference type="Gene3D" id="2.60.200.20">
    <property type="match status" value="1"/>
</dbReference>
<proteinExistence type="predicted"/>
<keyword evidence="4" id="KW-1185">Reference proteome</keyword>
<dbReference type="InterPro" id="IPR008984">
    <property type="entry name" value="SMAD_FHA_dom_sf"/>
</dbReference>
<feature type="region of interest" description="Disordered" evidence="1">
    <location>
        <begin position="460"/>
        <end position="485"/>
    </location>
</feature>
<feature type="compositionally biased region" description="Basic and acidic residues" evidence="1">
    <location>
        <begin position="1821"/>
        <end position="1846"/>
    </location>
</feature>
<feature type="compositionally biased region" description="Polar residues" evidence="1">
    <location>
        <begin position="227"/>
        <end position="240"/>
    </location>
</feature>
<feature type="region of interest" description="Disordered" evidence="1">
    <location>
        <begin position="680"/>
        <end position="759"/>
    </location>
</feature>
<feature type="compositionally biased region" description="Basic and acidic residues" evidence="1">
    <location>
        <begin position="1146"/>
        <end position="1158"/>
    </location>
</feature>
<sequence length="1900" mass="208802">MNGQARPAKRVTSELGMSGGHLLVLDRAGREVKQFDLSSGLATLGSDPSCDIRIMLPSIRPHHATIVVHANQSLIRNVGSGETLLNGVSISVAALRQEDVVSLGGRELRWRYTHPAPHHARRRPDSPALQMRGARGQRGGRGRRSEGARTQAAPHHHRDSAPAAITTRQVAIVQPQRRDTSDHIESVSTSAVSVVTNVRRRGTVKSNAELDTSLNKSMEEQNKSRSPKNSHINLQNTTKATLWIESRKSSPRKSLKEISTRSSITPKKAYSAKKSTPLRMTVLKKAQSVQKMRVTKIQAPLTIDHTKQAAIMLMAGHTPRQKGRSPTQGGARRATFVVGKRSPRPRGRPPKNSLPVRASAARADYLEGNFPRKTIIESSDRSASVLEITDSDTGRSAMSESDSATPPPPGQRKSALRDPSARKGARRSESIKFDLSNLGGGRAQARARAMLRRTLGAEAVASPGGAARPPPPSPPPPARSPLGASRGGQLLRRALQAASPLDSYSLVDLVSVGSGSSRSLYGSASEASEAGSSRFATPSPAGARGPCASTPAHGPFARSDRSDRFRGDVTFDITKENVSYDEISSAVRSTKASFGSGRSRKTRSASAQVSISDNITINTTRSSTTSLNPSQISEIEMVSARGTRSKSESPVHDGASTPRNQKSPEEVGTPVLSIQSLLDSTQNTTLQQQSRKKGVSRIIIKRKTVGSRLSGPRKRGSIKSKSLSHGTRESPRSKGSMSSPNESDMTADVSQDDGDTTPKSGVKLIQEAVKNKHSTAKKPKSKRSIIDNLNESDIVKQLFNSPVKRKLSQSMIEFSRKQLLEEDTSPAKRPTRNTIALGGRTPDNSILDQSQAFTPEIFVSPLSTPSSSPNVVGLKRLFAKTTPENDLRNVRGIKKLLQTPRVRRSVRNDLTQVSGVKSVFARSPRNRLSDVGIKEVFAASPQNDLRRVSGVKSLFQSQKKTKSPKNDLGDVANVRNLFKKNSPRNDLGNVSGVKRIMRRNSPKNDLGDVRGLRTLFHLEKQREDLNNISGIEELFSESHQNSNVTDANSDNSFNLLIGKPAVRAYPKAKSFSTQSVQKPKTRKTKSFQTSFSLISNNVEDWLENELRKRMHKDDVKTPAKKQLDKSTEENASVSTSKSNRSSSIALREKTASRRKSEISRSGVKGRKTTYENTEDITAGNDIFGGNKSGVNASNTSVIKTKNKSNQSRELLKLATDTVEGNASVLTTRIRNSTLTKTSSIDAADRKKSTSEIYGAHTLPLKKRSLVDTSGNRNGERNILPIKKRAVMHSTPVKGKVNMTMNASEIGRVSPIAPLAAERRFEADATRSTETSKNSPKRKQLLAENVKLVPIADKSKEKSPAPVRPTRGRKTKQSLDANNVKKRKSSIVITKKTLRLSSKPSSKISMEEPPVVAKTMRRTRARNVTGEKVSVQENKGIDIESAKVKSKSQTNFGKYKKASTINQPSEENVPKSRKTRGQKVSPKKVETPKKITRSKTSRIGVVITKPSPLMKPSTKKQVKLNEAQESLQIKFPRARHANKALTNNQLESNPKNSLSKDHNSIEKKSKTEGGVEKRNTRNMKKEQSTASAQKSRINEKELDEEAETNIKPKRGRKTIAKANTQEEIEENNMQTRPVRNTGRQTAIEQSKPKLKKESQESINKKKNTKTTNSVPSEGTRRGRKRKITVEESPVKVKKSKKEDISKKSQGKKVEQESSEPKQKNPRGRPKKKMDTLESSLNEESVNQSKPRRGGGIVESEPSEVGKSRIAGKNRGRNKINHEKDEVKIVRGRKKQSVEVKITQTKTEIKTRKRRGEGDTLPESIEPTEKKLEKGDLKITRRQKEAEPDKPLVGRKRKADTSSAKVVQPVQPSKSRKTNVASPKDKRGRSSKIQEPQKPAARTRRR</sequence>
<gene>
    <name evidence="3" type="ORF">IPOD504_LOCUS11004</name>
</gene>
<feature type="non-terminal residue" evidence="3">
    <location>
        <position position="1"/>
    </location>
</feature>
<dbReference type="PROSITE" id="PS50006">
    <property type="entry name" value="FHA_DOMAIN"/>
    <property type="match status" value="1"/>
</dbReference>
<feature type="compositionally biased region" description="Polar residues" evidence="1">
    <location>
        <begin position="1616"/>
        <end position="1643"/>
    </location>
</feature>
<feature type="compositionally biased region" description="Polar residues" evidence="1">
    <location>
        <begin position="1539"/>
        <end position="1552"/>
    </location>
</feature>
<feature type="region of interest" description="Disordered" evidence="1">
    <location>
        <begin position="112"/>
        <end position="165"/>
    </location>
</feature>
<dbReference type="EMBL" id="OW152838">
    <property type="protein sequence ID" value="CAH2059744.1"/>
    <property type="molecule type" value="Genomic_DNA"/>
</dbReference>
<feature type="compositionally biased region" description="Basic and acidic residues" evidence="1">
    <location>
        <begin position="1774"/>
        <end position="1783"/>
    </location>
</feature>
<feature type="domain" description="FHA" evidence="2">
    <location>
        <begin position="42"/>
        <end position="90"/>
    </location>
</feature>
<dbReference type="Pfam" id="PF00498">
    <property type="entry name" value="FHA"/>
    <property type="match status" value="1"/>
</dbReference>
<feature type="region of interest" description="Disordered" evidence="1">
    <location>
        <begin position="1111"/>
        <end position="1172"/>
    </location>
</feature>
<evidence type="ECO:0000313" key="4">
    <source>
        <dbReference type="Proteomes" id="UP000837857"/>
    </source>
</evidence>
<feature type="region of interest" description="Disordered" evidence="1">
    <location>
        <begin position="1321"/>
        <end position="1340"/>
    </location>
</feature>
<feature type="compositionally biased region" description="Polar residues" evidence="1">
    <location>
        <begin position="206"/>
        <end position="216"/>
    </location>
</feature>
<evidence type="ECO:0000313" key="3">
    <source>
        <dbReference type="EMBL" id="CAH2059744.1"/>
    </source>
</evidence>
<feature type="region of interest" description="Disordered" evidence="1">
    <location>
        <begin position="1397"/>
        <end position="1429"/>
    </location>
</feature>
<feature type="region of interest" description="Disordered" evidence="1">
    <location>
        <begin position="1441"/>
        <end position="1900"/>
    </location>
</feature>
<dbReference type="InterPro" id="IPR017956">
    <property type="entry name" value="AT_hook_DNA-bd_motif"/>
</dbReference>
<feature type="region of interest" description="Disordered" evidence="1">
    <location>
        <begin position="821"/>
        <end position="844"/>
    </location>
</feature>
<feature type="region of interest" description="Disordered" evidence="1">
    <location>
        <begin position="638"/>
        <end position="667"/>
    </location>
</feature>
<feature type="compositionally biased region" description="Low complexity" evidence="1">
    <location>
        <begin position="518"/>
        <end position="533"/>
    </location>
</feature>
<feature type="compositionally biased region" description="Polar residues" evidence="1">
    <location>
        <begin position="394"/>
        <end position="404"/>
    </location>
</feature>
<dbReference type="InterPro" id="IPR000253">
    <property type="entry name" value="FHA_dom"/>
</dbReference>
<feature type="compositionally biased region" description="Low complexity" evidence="1">
    <location>
        <begin position="1132"/>
        <end position="1143"/>
    </location>
</feature>
<reference evidence="3" key="1">
    <citation type="submission" date="2022-03" db="EMBL/GenBank/DDBJ databases">
        <authorList>
            <person name="Martin H S."/>
        </authorList>
    </citation>
    <scope>NUCLEOTIDE SEQUENCE</scope>
</reference>
<organism evidence="3 4">
    <name type="scientific">Iphiclides podalirius</name>
    <name type="common">scarce swallowtail</name>
    <dbReference type="NCBI Taxonomy" id="110791"/>
    <lineage>
        <taxon>Eukaryota</taxon>
        <taxon>Metazoa</taxon>
        <taxon>Ecdysozoa</taxon>
        <taxon>Arthropoda</taxon>
        <taxon>Hexapoda</taxon>
        <taxon>Insecta</taxon>
        <taxon>Pterygota</taxon>
        <taxon>Neoptera</taxon>
        <taxon>Endopterygota</taxon>
        <taxon>Lepidoptera</taxon>
        <taxon>Glossata</taxon>
        <taxon>Ditrysia</taxon>
        <taxon>Papilionoidea</taxon>
        <taxon>Papilionidae</taxon>
        <taxon>Papilioninae</taxon>
        <taxon>Iphiclides</taxon>
    </lineage>
</organism>
<evidence type="ECO:0000256" key="1">
    <source>
        <dbReference type="SAM" id="MobiDB-lite"/>
    </source>
</evidence>
<dbReference type="SMART" id="SM00384">
    <property type="entry name" value="AT_hook"/>
    <property type="match status" value="3"/>
</dbReference>
<accession>A0ABN8IKB3</accession>
<feature type="compositionally biased region" description="Basic and acidic residues" evidence="1">
    <location>
        <begin position="1111"/>
        <end position="1128"/>
    </location>
</feature>
<dbReference type="SUPFAM" id="SSF49879">
    <property type="entry name" value="SMAD/FHA domain"/>
    <property type="match status" value="1"/>
</dbReference>
<dbReference type="CDD" id="cd22673">
    <property type="entry name" value="FHA_Ki67"/>
    <property type="match status" value="1"/>
</dbReference>
<feature type="region of interest" description="Disordered" evidence="1">
    <location>
        <begin position="589"/>
        <end position="609"/>
    </location>
</feature>
<feature type="compositionally biased region" description="Basic and acidic residues" evidence="1">
    <location>
        <begin position="1682"/>
        <end position="1717"/>
    </location>
</feature>
<feature type="compositionally biased region" description="Basic residues" evidence="1">
    <location>
        <begin position="690"/>
        <end position="718"/>
    </location>
</feature>
<feature type="compositionally biased region" description="Polar residues" evidence="1">
    <location>
        <begin position="680"/>
        <end position="689"/>
    </location>
</feature>
<feature type="compositionally biased region" description="Basic and acidic residues" evidence="1">
    <location>
        <begin position="415"/>
        <end position="432"/>
    </location>
</feature>
<dbReference type="Proteomes" id="UP000837857">
    <property type="component" value="Chromosome 26"/>
</dbReference>
<feature type="compositionally biased region" description="Polar residues" evidence="1">
    <location>
        <begin position="1731"/>
        <end position="1743"/>
    </location>
</feature>
<name>A0ABN8IKB3_9NEOP</name>
<dbReference type="PANTHER" id="PTHR21603">
    <property type="entry name" value="ANTIGEN KI-67-LIKE PROTEIN"/>
    <property type="match status" value="1"/>
</dbReference>
<feature type="region of interest" description="Disordered" evidence="1">
    <location>
        <begin position="317"/>
        <end position="359"/>
    </location>
</feature>
<feature type="region of interest" description="Disordered" evidence="1">
    <location>
        <begin position="518"/>
        <end position="563"/>
    </location>
</feature>
<feature type="region of interest" description="Disordered" evidence="1">
    <location>
        <begin position="391"/>
        <end position="433"/>
    </location>
</feature>
<feature type="region of interest" description="Disordered" evidence="1">
    <location>
        <begin position="1351"/>
        <end position="1383"/>
    </location>
</feature>
<dbReference type="PANTHER" id="PTHR21603:SF18">
    <property type="entry name" value="ANTIGEN KI-67-LIKE PROTEIN"/>
    <property type="match status" value="1"/>
</dbReference>
<evidence type="ECO:0000259" key="2">
    <source>
        <dbReference type="PROSITE" id="PS50006"/>
    </source>
</evidence>
<feature type="compositionally biased region" description="Polar residues" evidence="1">
    <location>
        <begin position="733"/>
        <end position="744"/>
    </location>
</feature>
<feature type="compositionally biased region" description="Basic and acidic residues" evidence="1">
    <location>
        <begin position="1553"/>
        <end position="1582"/>
    </location>
</feature>
<feature type="region of interest" description="Disordered" evidence="1">
    <location>
        <begin position="206"/>
        <end position="273"/>
    </location>
</feature>
<dbReference type="SMART" id="SM00240">
    <property type="entry name" value="FHA"/>
    <property type="match status" value="1"/>
</dbReference>
<feature type="compositionally biased region" description="Polar residues" evidence="1">
    <location>
        <begin position="1855"/>
        <end position="1875"/>
    </location>
</feature>